<dbReference type="GO" id="GO:0005975">
    <property type="term" value="P:carbohydrate metabolic process"/>
    <property type="evidence" value="ECO:0007669"/>
    <property type="project" value="InterPro"/>
</dbReference>
<dbReference type="PANTHER" id="PTHR30480">
    <property type="entry name" value="BETA-HEXOSAMINIDASE-RELATED"/>
    <property type="match status" value="1"/>
</dbReference>
<feature type="domain" description="Glycoside hydrolase family 3 N-terminal" evidence="5">
    <location>
        <begin position="61"/>
        <end position="349"/>
    </location>
</feature>
<evidence type="ECO:0000256" key="4">
    <source>
        <dbReference type="SAM" id="MobiDB-lite"/>
    </source>
</evidence>
<dbReference type="Proteomes" id="UP000317982">
    <property type="component" value="Unassembled WGS sequence"/>
</dbReference>
<dbReference type="InterPro" id="IPR019800">
    <property type="entry name" value="Glyco_hydro_3_AS"/>
</dbReference>
<evidence type="ECO:0000313" key="6">
    <source>
        <dbReference type="EMBL" id="TQS40284.1"/>
    </source>
</evidence>
<keyword evidence="2 6" id="KW-0378">Hydrolase</keyword>
<comment type="similarity">
    <text evidence="1">Belongs to the glycosyl hydrolase 3 family.</text>
</comment>
<dbReference type="PANTHER" id="PTHR30480:SF16">
    <property type="entry name" value="GLYCOSIDE HYDROLASE FAMILY 3 DOMAIN PROTEIN"/>
    <property type="match status" value="1"/>
</dbReference>
<dbReference type="GO" id="GO:0009254">
    <property type="term" value="P:peptidoglycan turnover"/>
    <property type="evidence" value="ECO:0007669"/>
    <property type="project" value="TreeGrafter"/>
</dbReference>
<sequence>MGGRGAGRVRRLHVPGRPVPAAGVARHRATQGSPVTDPIDRVLLVGFEEPDPPEWLRRAAPGLGGVVLYGQNLRTDTDASRLATLLHAESDIVLAVDEEGGDVTRLHYRNGSPTPGNYVLGAVDDVELTAAVATRIGLGLRAAGVGWNLAPDVDVNSAPENPVIGVRSFGASTGVVARQGAAWIRALQATGTAACAKHFPGHGDTVADSHHGLPVVELSEREWRDVHLPPFVAAIEAGVDSIMTAHVVVRALDDTPATMSRRLLTDVLRTELGYDGVVVTDALDMGAIRDGVGEPAGAVAALRAGADALCLGAVGGEGLYRRVRAAIAAAVEDGSLARARLEQAADRVEALSTRIRSAPASAPGGGDDEPGGTDPGLLAARRAAFTRGLHGPLAGPPVVIELRGESNLAVGEAHWDLAEPLRRLGIEPRQVHRLSSGDLRYGAETLPTADGSPVVVIGRDVVMHEWQTAAWRTIYGQRPDAVLVDLGLPRPDVALPGQRVFVGGAGRPNLQVAAELLTGAGH</sequence>
<evidence type="ECO:0000256" key="3">
    <source>
        <dbReference type="ARBA" id="ARBA00023295"/>
    </source>
</evidence>
<dbReference type="InterPro" id="IPR050226">
    <property type="entry name" value="NagZ_Beta-hexosaminidase"/>
</dbReference>
<proteinExistence type="inferred from homology"/>
<protein>
    <submittedName>
        <fullName evidence="6">Glycoside hydrolase family 3 protein</fullName>
    </submittedName>
</protein>
<dbReference type="InterPro" id="IPR036962">
    <property type="entry name" value="Glyco_hydro_3_N_sf"/>
</dbReference>
<name>A0A545AG21_9ACTN</name>
<accession>A0A545AG21</accession>
<gene>
    <name evidence="6" type="ORF">FL583_35810</name>
</gene>
<dbReference type="Pfam" id="PF00933">
    <property type="entry name" value="Glyco_hydro_3"/>
    <property type="match status" value="1"/>
</dbReference>
<feature type="region of interest" description="Disordered" evidence="4">
    <location>
        <begin position="354"/>
        <end position="376"/>
    </location>
</feature>
<dbReference type="AlphaFoldDB" id="A0A545AG21"/>
<dbReference type="InterPro" id="IPR017853">
    <property type="entry name" value="GH"/>
</dbReference>
<dbReference type="EMBL" id="VIRS01000044">
    <property type="protein sequence ID" value="TQS40284.1"/>
    <property type="molecule type" value="Genomic_DNA"/>
</dbReference>
<comment type="caution">
    <text evidence="6">The sequence shown here is derived from an EMBL/GenBank/DDBJ whole genome shotgun (WGS) entry which is preliminary data.</text>
</comment>
<keyword evidence="7" id="KW-1185">Reference proteome</keyword>
<dbReference type="GO" id="GO:0004553">
    <property type="term" value="F:hydrolase activity, hydrolyzing O-glycosyl compounds"/>
    <property type="evidence" value="ECO:0007669"/>
    <property type="project" value="InterPro"/>
</dbReference>
<evidence type="ECO:0000259" key="5">
    <source>
        <dbReference type="Pfam" id="PF00933"/>
    </source>
</evidence>
<dbReference type="PROSITE" id="PS00775">
    <property type="entry name" value="GLYCOSYL_HYDROL_F3"/>
    <property type="match status" value="1"/>
</dbReference>
<reference evidence="6 7" key="1">
    <citation type="submission" date="2019-07" db="EMBL/GenBank/DDBJ databases">
        <title>Cryptosporangium phraense sp. nov., isolated from plant litter.</title>
        <authorList>
            <person name="Suriyachadkun C."/>
        </authorList>
    </citation>
    <scope>NUCLEOTIDE SEQUENCE [LARGE SCALE GENOMIC DNA]</scope>
    <source>
        <strain evidence="6 7">A-T 5661</strain>
    </source>
</reference>
<organism evidence="6 7">
    <name type="scientific">Cryptosporangium phraense</name>
    <dbReference type="NCBI Taxonomy" id="2593070"/>
    <lineage>
        <taxon>Bacteria</taxon>
        <taxon>Bacillati</taxon>
        <taxon>Actinomycetota</taxon>
        <taxon>Actinomycetes</taxon>
        <taxon>Cryptosporangiales</taxon>
        <taxon>Cryptosporangiaceae</taxon>
        <taxon>Cryptosporangium</taxon>
    </lineage>
</organism>
<evidence type="ECO:0000313" key="7">
    <source>
        <dbReference type="Proteomes" id="UP000317982"/>
    </source>
</evidence>
<dbReference type="SUPFAM" id="SSF51445">
    <property type="entry name" value="(Trans)glycosidases"/>
    <property type="match status" value="1"/>
</dbReference>
<dbReference type="Gene3D" id="3.20.20.300">
    <property type="entry name" value="Glycoside hydrolase, family 3, N-terminal domain"/>
    <property type="match status" value="1"/>
</dbReference>
<dbReference type="InterPro" id="IPR001764">
    <property type="entry name" value="Glyco_hydro_3_N"/>
</dbReference>
<evidence type="ECO:0000256" key="1">
    <source>
        <dbReference type="ARBA" id="ARBA00005336"/>
    </source>
</evidence>
<dbReference type="OrthoDB" id="9805821at2"/>
<keyword evidence="3" id="KW-0326">Glycosidase</keyword>
<dbReference type="InParanoid" id="A0A545AG21"/>
<evidence type="ECO:0000256" key="2">
    <source>
        <dbReference type="ARBA" id="ARBA00022801"/>
    </source>
</evidence>